<dbReference type="Proteomes" id="UP000037035">
    <property type="component" value="Unassembled WGS sequence"/>
</dbReference>
<dbReference type="EMBL" id="LAVV01011815">
    <property type="protein sequence ID" value="KNZ47346.1"/>
    <property type="molecule type" value="Genomic_DNA"/>
</dbReference>
<keyword evidence="3" id="KW-1185">Reference proteome</keyword>
<dbReference type="OrthoDB" id="2506088at2759"/>
<gene>
    <name evidence="2" type="ORF">VP01_6487g1</name>
</gene>
<dbReference type="AlphaFoldDB" id="A0A0L6UFQ1"/>
<keyword evidence="1" id="KW-0472">Membrane</keyword>
<evidence type="ECO:0000256" key="1">
    <source>
        <dbReference type="SAM" id="Phobius"/>
    </source>
</evidence>
<evidence type="ECO:0000313" key="3">
    <source>
        <dbReference type="Proteomes" id="UP000037035"/>
    </source>
</evidence>
<evidence type="ECO:0000313" key="2">
    <source>
        <dbReference type="EMBL" id="KNZ47346.1"/>
    </source>
</evidence>
<keyword evidence="1" id="KW-0812">Transmembrane</keyword>
<feature type="non-terminal residue" evidence="2">
    <location>
        <position position="1"/>
    </location>
</feature>
<feature type="non-terminal residue" evidence="2">
    <location>
        <position position="333"/>
    </location>
</feature>
<accession>A0A0L6UFQ1</accession>
<reference evidence="2 3" key="1">
    <citation type="submission" date="2015-08" db="EMBL/GenBank/DDBJ databases">
        <title>Next Generation Sequencing and Analysis of the Genome of Puccinia sorghi L Schw, the Causal Agent of Maize Common Rust.</title>
        <authorList>
            <person name="Rochi L."/>
            <person name="Burguener G."/>
            <person name="Darino M."/>
            <person name="Turjanski A."/>
            <person name="Kreff E."/>
            <person name="Dieguez M.J."/>
            <person name="Sacco F."/>
        </authorList>
    </citation>
    <scope>NUCLEOTIDE SEQUENCE [LARGE SCALE GENOMIC DNA]</scope>
    <source>
        <strain evidence="2 3">RO10H11247</strain>
    </source>
</reference>
<comment type="caution">
    <text evidence="2">The sequence shown here is derived from an EMBL/GenBank/DDBJ whole genome shotgun (WGS) entry which is preliminary data.</text>
</comment>
<protein>
    <submittedName>
        <fullName evidence="2">Uncharacterized protein</fullName>
    </submittedName>
</protein>
<sequence>FDGCNDTPVEVLLVFLLGAIEYMIFDFMFSLKPKNLSQQIASWEIFNPDALDLAYILGKYFVKHFKGLVGKHFKMQCELWSLLCHLAPYVFQTSISNLEQYLETNEQKIETFLHNVIKMSANFHMLVHLPHSIRRFCPASLFAKEKFESFNSVLRKASVNSNRHRPGRDLAVTFANYESIQAVLSWNQIQSKIHQIHSLELDSKNTIKTNSFVQVKNYSGKDNFVSQINSIWAIESSLHTEYELEVTQQRLTSSTIEMHATFERRYLADHQIRIMKVLKSFHSALENCLMANITTDPPTPHQKISEVINSTQRWQNENSRSANLNSLEEIETS</sequence>
<keyword evidence="1" id="KW-1133">Transmembrane helix</keyword>
<organism evidence="2 3">
    <name type="scientific">Puccinia sorghi</name>
    <dbReference type="NCBI Taxonomy" id="27349"/>
    <lineage>
        <taxon>Eukaryota</taxon>
        <taxon>Fungi</taxon>
        <taxon>Dikarya</taxon>
        <taxon>Basidiomycota</taxon>
        <taxon>Pucciniomycotina</taxon>
        <taxon>Pucciniomycetes</taxon>
        <taxon>Pucciniales</taxon>
        <taxon>Pucciniaceae</taxon>
        <taxon>Puccinia</taxon>
    </lineage>
</organism>
<name>A0A0L6UFQ1_9BASI</name>
<proteinExistence type="predicted"/>
<feature type="transmembrane region" description="Helical" evidence="1">
    <location>
        <begin position="12"/>
        <end position="31"/>
    </location>
</feature>
<dbReference type="VEuPathDB" id="FungiDB:VP01_6487g1"/>
<dbReference type="STRING" id="27349.A0A0L6UFQ1"/>
<dbReference type="PANTHER" id="PTHR31912">
    <property type="entry name" value="IP13529P"/>
    <property type="match status" value="1"/>
</dbReference>
<dbReference type="PANTHER" id="PTHR31912:SF34">
    <property type="entry name" value="NOTOCHORD-RELATED PROTEIN"/>
    <property type="match status" value="1"/>
</dbReference>